<dbReference type="PANTHER" id="PTHR13813">
    <property type="entry name" value="GLYCOPHORIN"/>
    <property type="match status" value="1"/>
</dbReference>
<evidence type="ECO:0000313" key="13">
    <source>
        <dbReference type="RefSeq" id="XP_072832523.1"/>
    </source>
</evidence>
<dbReference type="InterPro" id="IPR049535">
    <property type="entry name" value="GYPA_B"/>
</dbReference>
<evidence type="ECO:0000256" key="3">
    <source>
        <dbReference type="ARBA" id="ARBA00022981"/>
    </source>
</evidence>
<evidence type="ECO:0000256" key="8">
    <source>
        <dbReference type="SAM" id="MobiDB-lite"/>
    </source>
</evidence>
<dbReference type="GeneID" id="116286067"/>
<feature type="compositionally biased region" description="Low complexity" evidence="8">
    <location>
        <begin position="22"/>
        <end position="38"/>
    </location>
</feature>
<dbReference type="Proteomes" id="UP001652581">
    <property type="component" value="Chromosome 2"/>
</dbReference>
<evidence type="ECO:0000256" key="9">
    <source>
        <dbReference type="SAM" id="Phobius"/>
    </source>
</evidence>
<dbReference type="Gene3D" id="1.20.5.70">
    <property type="match status" value="1"/>
</dbReference>
<reference evidence="11 12" key="1">
    <citation type="submission" date="2025-05" db="UniProtKB">
        <authorList>
            <consortium name="RefSeq"/>
        </authorList>
    </citation>
    <scope>NUCLEOTIDE SEQUENCE [LARGE SCALE GENOMIC DNA]</scope>
</reference>
<feature type="region of interest" description="Disordered" evidence="8">
    <location>
        <begin position="19"/>
        <end position="55"/>
    </location>
</feature>
<dbReference type="RefSeq" id="XP_072832523.1">
    <property type="nucleotide sequence ID" value="XM_072976422.1"/>
</dbReference>
<keyword evidence="4 9" id="KW-1133">Transmembrane helix</keyword>
<dbReference type="RefSeq" id="XP_072832512.1">
    <property type="nucleotide sequence ID" value="XM_072976411.1"/>
</dbReference>
<keyword evidence="6" id="KW-0325">Glycoprotein</keyword>
<evidence type="ECO:0000256" key="5">
    <source>
        <dbReference type="ARBA" id="ARBA00023136"/>
    </source>
</evidence>
<evidence type="ECO:0000256" key="4">
    <source>
        <dbReference type="ARBA" id="ARBA00022989"/>
    </source>
</evidence>
<evidence type="ECO:0000256" key="10">
    <source>
        <dbReference type="SAM" id="SignalP"/>
    </source>
</evidence>
<dbReference type="PANTHER" id="PTHR13813:SF3">
    <property type="entry name" value="GLYCOPHORIN-A"/>
    <property type="match status" value="1"/>
</dbReference>
<dbReference type="Pfam" id="PF01102">
    <property type="entry name" value="Glycophorin_A"/>
    <property type="match status" value="1"/>
</dbReference>
<feature type="signal peptide" evidence="10">
    <location>
        <begin position="1"/>
        <end position="20"/>
    </location>
</feature>
<name>A0ABM5EH76_VICPA</name>
<evidence type="ECO:0000256" key="1">
    <source>
        <dbReference type="ARBA" id="ARBA00004167"/>
    </source>
</evidence>
<keyword evidence="3" id="KW-0730">Sialic acid</keyword>
<comment type="subcellular location">
    <subcellularLocation>
        <location evidence="1">Membrane</location>
        <topology evidence="1">Single-pass membrane protein</topology>
    </subcellularLocation>
</comment>
<feature type="chain" id="PRO_5045028100" description="Glycophorin-A" evidence="10">
    <location>
        <begin position="21"/>
        <end position="105"/>
    </location>
</feature>
<dbReference type="InterPro" id="IPR001195">
    <property type="entry name" value="Glycophorin"/>
</dbReference>
<keyword evidence="5 9" id="KW-0472">Membrane</keyword>
<sequence>MQRKIIIALLLSGYIFTASPQNSPNTGSPATTPTGGPAAPTPTPGLTQVPQEAGPQYEPPFSAPVITVIVFAVMAGIIGIILLSFYLSVNIKRRASVRPSQPSRI</sequence>
<gene>
    <name evidence="12 13" type="primary">GYPA</name>
</gene>
<evidence type="ECO:0000256" key="6">
    <source>
        <dbReference type="ARBA" id="ARBA00023180"/>
    </source>
</evidence>
<evidence type="ECO:0000313" key="12">
    <source>
        <dbReference type="RefSeq" id="XP_072832512.1"/>
    </source>
</evidence>
<keyword evidence="10" id="KW-0732">Signal</keyword>
<keyword evidence="2 9" id="KW-0812">Transmembrane</keyword>
<evidence type="ECO:0000256" key="2">
    <source>
        <dbReference type="ARBA" id="ARBA00022692"/>
    </source>
</evidence>
<keyword evidence="11" id="KW-1185">Reference proteome</keyword>
<evidence type="ECO:0000313" key="11">
    <source>
        <dbReference type="Proteomes" id="UP001652581"/>
    </source>
</evidence>
<feature type="transmembrane region" description="Helical" evidence="9">
    <location>
        <begin position="65"/>
        <end position="89"/>
    </location>
</feature>
<protein>
    <recommendedName>
        <fullName evidence="7">Glycophorin-A</fullName>
    </recommendedName>
</protein>
<accession>A0ABM5EH76</accession>
<organism evidence="11 12">
    <name type="scientific">Vicugna pacos</name>
    <name type="common">Alpaca</name>
    <name type="synonym">Lama pacos</name>
    <dbReference type="NCBI Taxonomy" id="30538"/>
    <lineage>
        <taxon>Eukaryota</taxon>
        <taxon>Metazoa</taxon>
        <taxon>Chordata</taxon>
        <taxon>Craniata</taxon>
        <taxon>Vertebrata</taxon>
        <taxon>Euteleostomi</taxon>
        <taxon>Mammalia</taxon>
        <taxon>Eutheria</taxon>
        <taxon>Laurasiatheria</taxon>
        <taxon>Artiodactyla</taxon>
        <taxon>Tylopoda</taxon>
        <taxon>Camelidae</taxon>
        <taxon>Vicugna</taxon>
    </lineage>
</organism>
<evidence type="ECO:0000256" key="7">
    <source>
        <dbReference type="ARBA" id="ARBA00039521"/>
    </source>
</evidence>
<proteinExistence type="predicted"/>